<reference evidence="10" key="1">
    <citation type="submission" date="2023-04" db="EMBL/GenBank/DDBJ databases">
        <title>Genomic diversity of scab-causing Streptomyces spp. in the province of Quebec, Canada.</title>
        <authorList>
            <person name="Biessy A."/>
            <person name="Cadieux M."/>
            <person name="Ciotola M."/>
            <person name="Filion M."/>
        </authorList>
    </citation>
    <scope>NUCLEOTIDE SEQUENCE</scope>
    <source>
        <strain evidence="10">B21-115</strain>
    </source>
</reference>
<dbReference type="Gene3D" id="3.30.413.10">
    <property type="entry name" value="Sulfite Reductase Hemoprotein, domain 1"/>
    <property type="match status" value="1"/>
</dbReference>
<evidence type="ECO:0000256" key="4">
    <source>
        <dbReference type="ARBA" id="ARBA00023004"/>
    </source>
</evidence>
<dbReference type="PIRSF" id="PIRSF004640">
    <property type="entry name" value="IspG"/>
    <property type="match status" value="1"/>
</dbReference>
<dbReference type="RefSeq" id="WP_005479680.1">
    <property type="nucleotide sequence ID" value="NZ_JARULZ010000002.1"/>
</dbReference>
<feature type="domain" description="IspG C-terminal" evidence="9">
    <location>
        <begin position="269"/>
        <end position="355"/>
    </location>
</feature>
<evidence type="ECO:0000256" key="7">
    <source>
        <dbReference type="HAMAP-Rule" id="MF_00159"/>
    </source>
</evidence>
<dbReference type="EC" id="1.17.7.3" evidence="7"/>
<keyword evidence="3 7" id="KW-0560">Oxidoreductase</keyword>
<feature type="binding site" evidence="7">
    <location>
        <position position="276"/>
    </location>
    <ligand>
        <name>[4Fe-4S] cluster</name>
        <dbReference type="ChEBI" id="CHEBI:49883"/>
    </ligand>
</feature>
<feature type="binding site" evidence="7">
    <location>
        <position position="273"/>
    </location>
    <ligand>
        <name>[4Fe-4S] cluster</name>
        <dbReference type="ChEBI" id="CHEBI:49883"/>
    </ligand>
</feature>
<dbReference type="SUPFAM" id="SSF56014">
    <property type="entry name" value="Nitrite and sulphite reductase 4Fe-4S domain-like"/>
    <property type="match status" value="1"/>
</dbReference>
<comment type="similarity">
    <text evidence="7">Belongs to the IspG family.</text>
</comment>
<dbReference type="Proteomes" id="UP001310290">
    <property type="component" value="Unassembled WGS sequence"/>
</dbReference>
<dbReference type="PANTHER" id="PTHR30454:SF0">
    <property type="entry name" value="4-HYDROXY-3-METHYLBUT-2-EN-1-YL DIPHOSPHATE SYNTHASE (FERREDOXIN), CHLOROPLASTIC"/>
    <property type="match status" value="1"/>
</dbReference>
<dbReference type="NCBIfam" id="NF001540">
    <property type="entry name" value="PRK00366.1"/>
    <property type="match status" value="1"/>
</dbReference>
<keyword evidence="2 7" id="KW-0479">Metal-binding</keyword>
<evidence type="ECO:0000313" key="11">
    <source>
        <dbReference type="Proteomes" id="UP001310290"/>
    </source>
</evidence>
<protein>
    <recommendedName>
        <fullName evidence="7">4-hydroxy-3-methylbut-2-en-1-yl diphosphate synthase (flavodoxin)</fullName>
        <ecNumber evidence="7">1.17.7.3</ecNumber>
    </recommendedName>
    <alternativeName>
        <fullName evidence="7">1-hydroxy-2-methyl-2-(E)-butenyl 4-diphosphate synthase</fullName>
    </alternativeName>
</protein>
<keyword evidence="4 7" id="KW-0408">Iron</keyword>
<evidence type="ECO:0000256" key="5">
    <source>
        <dbReference type="ARBA" id="ARBA00023014"/>
    </source>
</evidence>
<dbReference type="Gene3D" id="3.20.20.20">
    <property type="entry name" value="Dihydropteroate synthase-like"/>
    <property type="match status" value="1"/>
</dbReference>
<evidence type="ECO:0000313" key="10">
    <source>
        <dbReference type="EMBL" id="MEH0636704.1"/>
    </source>
</evidence>
<accession>A0ABU8ASN4</accession>
<evidence type="ECO:0000259" key="8">
    <source>
        <dbReference type="Pfam" id="PF04551"/>
    </source>
</evidence>
<evidence type="ECO:0000256" key="1">
    <source>
        <dbReference type="ARBA" id="ARBA00022485"/>
    </source>
</evidence>
<dbReference type="InterPro" id="IPR016425">
    <property type="entry name" value="IspG_bac"/>
</dbReference>
<comment type="catalytic activity">
    <reaction evidence="7">
        <text>(2E)-4-hydroxy-3-methylbut-2-enyl diphosphate + oxidized [flavodoxin] + H2O + 2 H(+) = 2-C-methyl-D-erythritol 2,4-cyclic diphosphate + reduced [flavodoxin]</text>
        <dbReference type="Rhea" id="RHEA:43604"/>
        <dbReference type="Rhea" id="RHEA-COMP:10622"/>
        <dbReference type="Rhea" id="RHEA-COMP:10623"/>
        <dbReference type="ChEBI" id="CHEBI:15377"/>
        <dbReference type="ChEBI" id="CHEBI:15378"/>
        <dbReference type="ChEBI" id="CHEBI:57618"/>
        <dbReference type="ChEBI" id="CHEBI:58210"/>
        <dbReference type="ChEBI" id="CHEBI:58483"/>
        <dbReference type="ChEBI" id="CHEBI:128753"/>
        <dbReference type="EC" id="1.17.7.3"/>
    </reaction>
</comment>
<dbReference type="InterPro" id="IPR058578">
    <property type="entry name" value="IspG_TIM"/>
</dbReference>
<feature type="binding site" evidence="7">
    <location>
        <position position="315"/>
    </location>
    <ligand>
        <name>[4Fe-4S] cluster</name>
        <dbReference type="ChEBI" id="CHEBI:49883"/>
    </ligand>
</feature>
<keyword evidence="5 7" id="KW-0411">Iron-sulfur</keyword>
<dbReference type="InterPro" id="IPR004588">
    <property type="entry name" value="IspG_bac-typ"/>
</dbReference>
<evidence type="ECO:0000256" key="2">
    <source>
        <dbReference type="ARBA" id="ARBA00022723"/>
    </source>
</evidence>
<gene>
    <name evidence="7 10" type="primary">ispG</name>
    <name evidence="10" type="synonym">gcpE</name>
    <name evidence="10" type="ORF">QBA35_25795</name>
</gene>
<sequence>MPSVPTKLAERRKSRQIQVGSVAVGGDAPVSVQSMTTTRTSDIGATLQQIAELTASGCQIVRVACPTQDDADALPVIARKSQIPVIADIHFQPKYVFAAIEAGCAAVRVNPGNIKQFDDKVKEIAQAANDHGTPIRIGVNAGSLDRRLLQKYGKATPEALVESALWEASLFEEHGFRDIKISVKHNDPVVMVNAYRQLAAQCDYPLHLGVTEAGPAFQGTIKSAVAFGALLSEGIGDTIRVSLSAPPVEEIKVGNQILESLNLKPRRLEIVSCPSCGRAQVDVYKLAEEVTAGLTGMEVPLRVAVMGCVVNGPGEAREADLGVASGNGKGQIFVKGEVIKTVPESKIVETLIEEAMKIAEQMEADGITSGEPTVAVAG</sequence>
<proteinExistence type="inferred from homology"/>
<comment type="pathway">
    <text evidence="7">Isoprenoid biosynthesis; isopentenyl diphosphate biosynthesis via DXP pathway; isopentenyl diphosphate from 1-deoxy-D-xylulose 5-phosphate: step 5/6.</text>
</comment>
<evidence type="ECO:0000256" key="6">
    <source>
        <dbReference type="ARBA" id="ARBA00023229"/>
    </source>
</evidence>
<dbReference type="Pfam" id="PF26540">
    <property type="entry name" value="GcpE_C"/>
    <property type="match status" value="1"/>
</dbReference>
<evidence type="ECO:0000256" key="3">
    <source>
        <dbReference type="ARBA" id="ARBA00023002"/>
    </source>
</evidence>
<comment type="caution">
    <text evidence="10">The sequence shown here is derived from an EMBL/GenBank/DDBJ whole genome shotgun (WGS) entry which is preliminary data.</text>
</comment>
<dbReference type="GO" id="GO:0046429">
    <property type="term" value="F:4-hydroxy-3-methylbut-2-en-1-yl diphosphate synthase activity (ferredoxin)"/>
    <property type="evidence" value="ECO:0007669"/>
    <property type="project" value="UniProtKB-EC"/>
</dbReference>
<comment type="cofactor">
    <cofactor evidence="7">
        <name>[4Fe-4S] cluster</name>
        <dbReference type="ChEBI" id="CHEBI:49883"/>
    </cofactor>
    <text evidence="7">Binds 1 [4Fe-4S] cluster.</text>
</comment>
<dbReference type="InterPro" id="IPR011005">
    <property type="entry name" value="Dihydropteroate_synth-like_sf"/>
</dbReference>
<dbReference type="PANTHER" id="PTHR30454">
    <property type="entry name" value="4-HYDROXY-3-METHYLBUT-2-EN-1-YL DIPHOSPHATE SYNTHASE"/>
    <property type="match status" value="1"/>
</dbReference>
<dbReference type="InterPro" id="IPR058579">
    <property type="entry name" value="IspG_C"/>
</dbReference>
<dbReference type="HAMAP" id="MF_00159">
    <property type="entry name" value="IspG"/>
    <property type="match status" value="1"/>
</dbReference>
<dbReference type="EMBL" id="JARULZ010000002">
    <property type="protein sequence ID" value="MEH0636704.1"/>
    <property type="molecule type" value="Genomic_DNA"/>
</dbReference>
<keyword evidence="6 7" id="KW-0414">Isoprene biosynthesis</keyword>
<comment type="function">
    <text evidence="7">Converts 2C-methyl-D-erythritol 2,4-cyclodiphosphate (ME-2,4cPP) into 1-hydroxy-2-methyl-2-(E)-butenyl 4-diphosphate.</text>
</comment>
<keyword evidence="11" id="KW-1185">Reference proteome</keyword>
<feature type="binding site" evidence="7">
    <location>
        <position position="308"/>
    </location>
    <ligand>
        <name>[4Fe-4S] cluster</name>
        <dbReference type="ChEBI" id="CHEBI:49883"/>
    </ligand>
</feature>
<name>A0ABU8ASN4_9ACTN</name>
<dbReference type="GeneID" id="96265901"/>
<feature type="domain" description="IspG TIM-barrel" evidence="8">
    <location>
        <begin position="14"/>
        <end position="254"/>
    </location>
</feature>
<dbReference type="SUPFAM" id="SSF51717">
    <property type="entry name" value="Dihydropteroate synthetase-like"/>
    <property type="match status" value="1"/>
</dbReference>
<dbReference type="InterPro" id="IPR045854">
    <property type="entry name" value="NO2/SO3_Rdtase_4Fe4S_sf"/>
</dbReference>
<dbReference type="NCBIfam" id="TIGR00612">
    <property type="entry name" value="ispG_gcpE"/>
    <property type="match status" value="1"/>
</dbReference>
<organism evidence="10 11">
    <name type="scientific">Streptomyces bottropensis</name>
    <dbReference type="NCBI Taxonomy" id="42235"/>
    <lineage>
        <taxon>Bacteria</taxon>
        <taxon>Bacillati</taxon>
        <taxon>Actinomycetota</taxon>
        <taxon>Actinomycetes</taxon>
        <taxon>Kitasatosporales</taxon>
        <taxon>Streptomycetaceae</taxon>
        <taxon>Streptomyces</taxon>
    </lineage>
</organism>
<keyword evidence="1 7" id="KW-0004">4Fe-4S</keyword>
<dbReference type="Pfam" id="PF04551">
    <property type="entry name" value="GcpE"/>
    <property type="match status" value="1"/>
</dbReference>
<evidence type="ECO:0000259" key="9">
    <source>
        <dbReference type="Pfam" id="PF26540"/>
    </source>
</evidence>